<dbReference type="PROSITE" id="PS50262">
    <property type="entry name" value="G_PROTEIN_RECEP_F1_2"/>
    <property type="match status" value="1"/>
</dbReference>
<feature type="transmembrane region" description="Helical" evidence="9">
    <location>
        <begin position="132"/>
        <end position="151"/>
    </location>
</feature>
<dbReference type="Pfam" id="PF00001">
    <property type="entry name" value="7tm_1"/>
    <property type="match status" value="1"/>
</dbReference>
<sequence length="399" mass="45539">MNCSQLLENLTSEAVYNLTNMDLIMTKLRFTNACDVLNDSNQYTNLYLTIQISNIILMYVSPCILFFGLIGNLISFIVLQSQRKKVSTYFYLSFLSVMDFAVLLTGLTGIWGKQLAGKHVQDISDLTCKLSIFFGHLFSDVSVWLIIAVTVERFIVVTYPFRTLSSKRIRQAKYVCIGIVAIICVINFHFLVLAEIQVKNGVGKCEIVSSSSKLIHNIWPWIDAAVYSFLPFTILMVLNSFIIRSICKSKGRRKLLMPIYHKKSESPLVSKLSKDNRKTTIMLFAVSSVFLVTTLPMNVALILNTFWNNSINRSSEDLATLQLLYVISKMLMYINHSINFVLYCALGKKFRKALIKIACIRCTNRPFNHTKRLSSHTFITLENGGIRHMTRLNATKRWV</sequence>
<reference evidence="12" key="1">
    <citation type="submission" date="2025-08" db="UniProtKB">
        <authorList>
            <consortium name="RefSeq"/>
        </authorList>
    </citation>
    <scope>IDENTIFICATION</scope>
    <source>
        <tissue evidence="12">Whole sample</tissue>
    </source>
</reference>
<gene>
    <name evidence="12" type="primary">LOC111137819</name>
</gene>
<dbReference type="RefSeq" id="XP_022345187.1">
    <property type="nucleotide sequence ID" value="XM_022489479.1"/>
</dbReference>
<keyword evidence="4 8" id="KW-0297">G-protein coupled receptor</keyword>
<dbReference type="GeneID" id="111137819"/>
<dbReference type="InterPro" id="IPR017452">
    <property type="entry name" value="GPCR_Rhodpsn_7TM"/>
</dbReference>
<keyword evidence="3 9" id="KW-1133">Transmembrane helix</keyword>
<keyword evidence="5 9" id="KW-0472">Membrane</keyword>
<keyword evidence="11" id="KW-1185">Reference proteome</keyword>
<evidence type="ECO:0000256" key="7">
    <source>
        <dbReference type="ARBA" id="ARBA00023224"/>
    </source>
</evidence>
<evidence type="ECO:0000256" key="9">
    <source>
        <dbReference type="SAM" id="Phobius"/>
    </source>
</evidence>
<dbReference type="OrthoDB" id="9990906at2759"/>
<comment type="similarity">
    <text evidence="8">Belongs to the G-protein coupled receptor 1 family.</text>
</comment>
<dbReference type="InterPro" id="IPR000276">
    <property type="entry name" value="GPCR_Rhodpsn"/>
</dbReference>
<feature type="transmembrane region" description="Helical" evidence="9">
    <location>
        <begin position="56"/>
        <end position="79"/>
    </location>
</feature>
<evidence type="ECO:0000313" key="12">
    <source>
        <dbReference type="RefSeq" id="XP_022345187.1"/>
    </source>
</evidence>
<proteinExistence type="inferred from homology"/>
<feature type="transmembrane region" description="Helical" evidence="9">
    <location>
        <begin position="224"/>
        <end position="247"/>
    </location>
</feature>
<dbReference type="GO" id="GO:0005886">
    <property type="term" value="C:plasma membrane"/>
    <property type="evidence" value="ECO:0007669"/>
    <property type="project" value="TreeGrafter"/>
</dbReference>
<dbReference type="Proteomes" id="UP000694844">
    <property type="component" value="Chromosome 5"/>
</dbReference>
<dbReference type="Gene3D" id="1.20.1070.10">
    <property type="entry name" value="Rhodopsin 7-helix transmembrane proteins"/>
    <property type="match status" value="1"/>
</dbReference>
<dbReference type="PRINTS" id="PR00237">
    <property type="entry name" value="GPCRRHODOPSN"/>
</dbReference>
<feature type="transmembrane region" description="Helical" evidence="9">
    <location>
        <begin position="91"/>
        <end position="112"/>
    </location>
</feature>
<evidence type="ECO:0000256" key="8">
    <source>
        <dbReference type="RuleBase" id="RU000688"/>
    </source>
</evidence>
<dbReference type="PROSITE" id="PS00237">
    <property type="entry name" value="G_PROTEIN_RECEP_F1_1"/>
    <property type="match status" value="1"/>
</dbReference>
<dbReference type="SUPFAM" id="SSF81321">
    <property type="entry name" value="Family A G protein-coupled receptor-like"/>
    <property type="match status" value="1"/>
</dbReference>
<dbReference type="KEGG" id="cvn:111137819"/>
<dbReference type="CDD" id="cd14978">
    <property type="entry name" value="7tmA_FMRFamide_R-like"/>
    <property type="match status" value="1"/>
</dbReference>
<evidence type="ECO:0000256" key="4">
    <source>
        <dbReference type="ARBA" id="ARBA00023040"/>
    </source>
</evidence>
<dbReference type="AlphaFoldDB" id="A0A8B8EZ22"/>
<accession>A0A8B8EZ22</accession>
<keyword evidence="6 8" id="KW-0675">Receptor</keyword>
<organism evidence="11 12">
    <name type="scientific">Crassostrea virginica</name>
    <name type="common">Eastern oyster</name>
    <dbReference type="NCBI Taxonomy" id="6565"/>
    <lineage>
        <taxon>Eukaryota</taxon>
        <taxon>Metazoa</taxon>
        <taxon>Spiralia</taxon>
        <taxon>Lophotrochozoa</taxon>
        <taxon>Mollusca</taxon>
        <taxon>Bivalvia</taxon>
        <taxon>Autobranchia</taxon>
        <taxon>Pteriomorphia</taxon>
        <taxon>Ostreida</taxon>
        <taxon>Ostreoidea</taxon>
        <taxon>Ostreidae</taxon>
        <taxon>Crassostrea</taxon>
    </lineage>
</organism>
<comment type="subcellular location">
    <subcellularLocation>
        <location evidence="1">Membrane</location>
        <topology evidence="1">Multi-pass membrane protein</topology>
    </subcellularLocation>
</comment>
<dbReference type="GO" id="GO:0004930">
    <property type="term" value="F:G protein-coupled receptor activity"/>
    <property type="evidence" value="ECO:0007669"/>
    <property type="project" value="UniProtKB-KW"/>
</dbReference>
<evidence type="ECO:0000313" key="11">
    <source>
        <dbReference type="Proteomes" id="UP000694844"/>
    </source>
</evidence>
<dbReference type="PANTHER" id="PTHR24243">
    <property type="entry name" value="G-PROTEIN COUPLED RECEPTOR"/>
    <property type="match status" value="1"/>
</dbReference>
<evidence type="ECO:0000259" key="10">
    <source>
        <dbReference type="PROSITE" id="PS50262"/>
    </source>
</evidence>
<keyword evidence="2 8" id="KW-0812">Transmembrane</keyword>
<evidence type="ECO:0000256" key="6">
    <source>
        <dbReference type="ARBA" id="ARBA00023170"/>
    </source>
</evidence>
<feature type="transmembrane region" description="Helical" evidence="9">
    <location>
        <begin position="281"/>
        <end position="303"/>
    </location>
</feature>
<feature type="domain" description="G-protein coupled receptors family 1 profile" evidence="10">
    <location>
        <begin position="71"/>
        <end position="343"/>
    </location>
</feature>
<dbReference type="PANTHER" id="PTHR24243:SF230">
    <property type="entry name" value="G-PROTEIN COUPLED RECEPTORS FAMILY 1 PROFILE DOMAIN-CONTAINING PROTEIN"/>
    <property type="match status" value="1"/>
</dbReference>
<feature type="transmembrane region" description="Helical" evidence="9">
    <location>
        <begin position="172"/>
        <end position="194"/>
    </location>
</feature>
<evidence type="ECO:0000256" key="2">
    <source>
        <dbReference type="ARBA" id="ARBA00022692"/>
    </source>
</evidence>
<protein>
    <submittedName>
        <fullName evidence="12">Growth hormone secretagogue receptor type 1-like isoform X1</fullName>
    </submittedName>
</protein>
<evidence type="ECO:0000256" key="5">
    <source>
        <dbReference type="ARBA" id="ARBA00023136"/>
    </source>
</evidence>
<name>A0A8B8EZ22_CRAVI</name>
<evidence type="ECO:0000256" key="3">
    <source>
        <dbReference type="ARBA" id="ARBA00022989"/>
    </source>
</evidence>
<feature type="transmembrane region" description="Helical" evidence="9">
    <location>
        <begin position="323"/>
        <end position="346"/>
    </location>
</feature>
<evidence type="ECO:0000256" key="1">
    <source>
        <dbReference type="ARBA" id="ARBA00004141"/>
    </source>
</evidence>
<keyword evidence="7 8" id="KW-0807">Transducer</keyword>